<organism evidence="2 3">
    <name type="scientific">Chelatococcus asaccharovorans</name>
    <dbReference type="NCBI Taxonomy" id="28210"/>
    <lineage>
        <taxon>Bacteria</taxon>
        <taxon>Pseudomonadati</taxon>
        <taxon>Pseudomonadota</taxon>
        <taxon>Alphaproteobacteria</taxon>
        <taxon>Hyphomicrobiales</taxon>
        <taxon>Chelatococcaceae</taxon>
        <taxon>Chelatococcus</taxon>
    </lineage>
</organism>
<evidence type="ECO:0000256" key="1">
    <source>
        <dbReference type="SAM" id="MobiDB-lite"/>
    </source>
</evidence>
<dbReference type="Proteomes" id="UP000248021">
    <property type="component" value="Unassembled WGS sequence"/>
</dbReference>
<evidence type="ECO:0000313" key="2">
    <source>
        <dbReference type="EMBL" id="PXW59073.1"/>
    </source>
</evidence>
<proteinExistence type="predicted"/>
<comment type="caution">
    <text evidence="2">The sequence shown here is derived from an EMBL/GenBank/DDBJ whole genome shotgun (WGS) entry which is preliminary data.</text>
</comment>
<sequence>MGVSSRSAKELFLIENNSRYENKNLKTVTAPGPPSNRSAIRDVAAPQQSDLALGQLPRPASSVRKR</sequence>
<reference evidence="2 3" key="1">
    <citation type="submission" date="2018-05" db="EMBL/GenBank/DDBJ databases">
        <title>Genomic Encyclopedia of Type Strains, Phase IV (KMG-IV): sequencing the most valuable type-strain genomes for metagenomic binning, comparative biology and taxonomic classification.</title>
        <authorList>
            <person name="Goeker M."/>
        </authorList>
    </citation>
    <scope>NUCLEOTIDE SEQUENCE [LARGE SCALE GENOMIC DNA]</scope>
    <source>
        <strain evidence="2 3">DSM 6462</strain>
    </source>
</reference>
<evidence type="ECO:0000313" key="3">
    <source>
        <dbReference type="Proteomes" id="UP000248021"/>
    </source>
</evidence>
<feature type="region of interest" description="Disordered" evidence="1">
    <location>
        <begin position="45"/>
        <end position="66"/>
    </location>
</feature>
<keyword evidence="3" id="KW-1185">Reference proteome</keyword>
<name>A0A2V3U764_9HYPH</name>
<gene>
    <name evidence="2" type="ORF">C7450_105425</name>
</gene>
<dbReference type="AlphaFoldDB" id="A0A2V3U764"/>
<dbReference type="EMBL" id="QJJK01000005">
    <property type="protein sequence ID" value="PXW59073.1"/>
    <property type="molecule type" value="Genomic_DNA"/>
</dbReference>
<protein>
    <submittedName>
        <fullName evidence="2">Uncharacterized protein</fullName>
    </submittedName>
</protein>
<accession>A0A2V3U764</accession>